<dbReference type="InterPro" id="IPR013149">
    <property type="entry name" value="ADH-like_C"/>
</dbReference>
<dbReference type="RefSeq" id="WP_345194606.1">
    <property type="nucleotide sequence ID" value="NZ_BAABFL010000112.1"/>
</dbReference>
<dbReference type="InterPro" id="IPR013154">
    <property type="entry name" value="ADH-like_N"/>
</dbReference>
<gene>
    <name evidence="8" type="ORF">GCM10023116_11540</name>
</gene>
<dbReference type="SUPFAM" id="SSF51735">
    <property type="entry name" value="NAD(P)-binding Rossmann-fold domains"/>
    <property type="match status" value="1"/>
</dbReference>
<dbReference type="Pfam" id="PF08240">
    <property type="entry name" value="ADH_N"/>
    <property type="match status" value="1"/>
</dbReference>
<protein>
    <submittedName>
        <fullName evidence="8">Zinc-dependent alcohol dehydrogenase</fullName>
    </submittedName>
</protein>
<evidence type="ECO:0000256" key="3">
    <source>
        <dbReference type="ARBA" id="ARBA00022833"/>
    </source>
</evidence>
<dbReference type="InterPro" id="IPR036291">
    <property type="entry name" value="NAD(P)-bd_dom_sf"/>
</dbReference>
<dbReference type="Gene3D" id="3.40.50.720">
    <property type="entry name" value="NAD(P)-binding Rossmann-like Domain"/>
    <property type="match status" value="1"/>
</dbReference>
<evidence type="ECO:0000259" key="6">
    <source>
        <dbReference type="Pfam" id="PF00107"/>
    </source>
</evidence>
<evidence type="ECO:0000259" key="7">
    <source>
        <dbReference type="Pfam" id="PF08240"/>
    </source>
</evidence>
<comment type="similarity">
    <text evidence="5">Belongs to the zinc-containing alcohol dehydrogenase family.</text>
</comment>
<evidence type="ECO:0000256" key="1">
    <source>
        <dbReference type="ARBA" id="ARBA00001947"/>
    </source>
</evidence>
<keyword evidence="3 5" id="KW-0862">Zinc</keyword>
<keyword evidence="4" id="KW-0560">Oxidoreductase</keyword>
<evidence type="ECO:0000313" key="9">
    <source>
        <dbReference type="Proteomes" id="UP001500604"/>
    </source>
</evidence>
<dbReference type="InterPro" id="IPR011032">
    <property type="entry name" value="GroES-like_sf"/>
</dbReference>
<reference evidence="9" key="1">
    <citation type="journal article" date="2019" name="Int. J. Syst. Evol. Microbiol.">
        <title>The Global Catalogue of Microorganisms (GCM) 10K type strain sequencing project: providing services to taxonomists for standard genome sequencing and annotation.</title>
        <authorList>
            <consortium name="The Broad Institute Genomics Platform"/>
            <consortium name="The Broad Institute Genome Sequencing Center for Infectious Disease"/>
            <person name="Wu L."/>
            <person name="Ma J."/>
        </authorList>
    </citation>
    <scope>NUCLEOTIDE SEQUENCE [LARGE SCALE GENOMIC DNA]</scope>
    <source>
        <strain evidence="9">JCM 17805</strain>
    </source>
</reference>
<dbReference type="PROSITE" id="PS00059">
    <property type="entry name" value="ADH_ZINC"/>
    <property type="match status" value="1"/>
</dbReference>
<comment type="caution">
    <text evidence="8">The sequence shown here is derived from an EMBL/GenBank/DDBJ whole genome shotgun (WGS) entry which is preliminary data.</text>
</comment>
<dbReference type="Pfam" id="PF00107">
    <property type="entry name" value="ADH_zinc_N"/>
    <property type="match status" value="1"/>
</dbReference>
<dbReference type="PANTHER" id="PTHR42813:SF2">
    <property type="entry name" value="DEHYDROGENASE, ZINC-CONTAINING, PUTATIVE (AFU_ORTHOLOGUE AFUA_2G02810)-RELATED"/>
    <property type="match status" value="1"/>
</dbReference>
<feature type="domain" description="Alcohol dehydrogenase-like N-terminal" evidence="7">
    <location>
        <begin position="20"/>
        <end position="128"/>
    </location>
</feature>
<dbReference type="PANTHER" id="PTHR42813">
    <property type="entry name" value="ZINC-TYPE ALCOHOL DEHYDROGENASE-LIKE"/>
    <property type="match status" value="1"/>
</dbReference>
<dbReference type="EMBL" id="BAABFL010000112">
    <property type="protein sequence ID" value="GAA4648880.1"/>
    <property type="molecule type" value="Genomic_DNA"/>
</dbReference>
<dbReference type="SUPFAM" id="SSF50129">
    <property type="entry name" value="GroES-like"/>
    <property type="match status" value="1"/>
</dbReference>
<evidence type="ECO:0000256" key="2">
    <source>
        <dbReference type="ARBA" id="ARBA00022723"/>
    </source>
</evidence>
<evidence type="ECO:0000256" key="4">
    <source>
        <dbReference type="ARBA" id="ARBA00023002"/>
    </source>
</evidence>
<dbReference type="Proteomes" id="UP001500604">
    <property type="component" value="Unassembled WGS sequence"/>
</dbReference>
<accession>A0ABP8V0L3</accession>
<comment type="cofactor">
    <cofactor evidence="1 5">
        <name>Zn(2+)</name>
        <dbReference type="ChEBI" id="CHEBI:29105"/>
    </cofactor>
</comment>
<dbReference type="Gene3D" id="3.90.180.10">
    <property type="entry name" value="Medium-chain alcohol dehydrogenases, catalytic domain"/>
    <property type="match status" value="1"/>
</dbReference>
<name>A0ABP8V0L3_9GAMM</name>
<evidence type="ECO:0000256" key="5">
    <source>
        <dbReference type="RuleBase" id="RU361277"/>
    </source>
</evidence>
<proteinExistence type="inferred from homology"/>
<dbReference type="InterPro" id="IPR002328">
    <property type="entry name" value="ADH_Zn_CS"/>
</dbReference>
<keyword evidence="9" id="KW-1185">Reference proteome</keyword>
<organism evidence="8 9">
    <name type="scientific">Kistimonas scapharcae</name>
    <dbReference type="NCBI Taxonomy" id="1036133"/>
    <lineage>
        <taxon>Bacteria</taxon>
        <taxon>Pseudomonadati</taxon>
        <taxon>Pseudomonadota</taxon>
        <taxon>Gammaproteobacteria</taxon>
        <taxon>Oceanospirillales</taxon>
        <taxon>Endozoicomonadaceae</taxon>
        <taxon>Kistimonas</taxon>
    </lineage>
</organism>
<keyword evidence="2 5" id="KW-0479">Metal-binding</keyword>
<evidence type="ECO:0000313" key="8">
    <source>
        <dbReference type="EMBL" id="GAA4648880.1"/>
    </source>
</evidence>
<sequence length="342" mass="36507">MVLNVLLTTTVADPEICHPLDAIVKVKLCAICGSDLHVYHGRESGLDHGTVMGHEFMGEIVELGKDVNNLSIGDRVVSAFSTSCGHCYFCRKGLTSRCQASQVFGWVQHGQGLQGAQAEYVRVPNAQHTLMKPSPALSDEQSLMLGDILSTGYHAAKSAAIKPGGICAIVGCGPVGMMAAVGALEQGAESVFIIDRIPERLAIAERFGATPINFDTTDAIQVINDSTDGRGADAVIEMVGSPQASSLAFDLVRPGGIISIAGVHNEPHFTISPTQAYDKNLTIVSGRCPARAYMETLKDVAKSGRYDLSAIISHRITLQEGCEGYDMFENRRDNCTKVVLSI</sequence>
<feature type="domain" description="Alcohol dehydrogenase-like C-terminal" evidence="6">
    <location>
        <begin position="174"/>
        <end position="290"/>
    </location>
</feature>